<dbReference type="Gene3D" id="3.90.550.50">
    <property type="match status" value="1"/>
</dbReference>
<dbReference type="EMBL" id="JAAQHG020000021">
    <property type="protein sequence ID" value="KAL1585171.1"/>
    <property type="molecule type" value="Genomic_DNA"/>
</dbReference>
<organism evidence="2 3">
    <name type="scientific">Cladosporium halotolerans</name>
    <dbReference type="NCBI Taxonomy" id="1052096"/>
    <lineage>
        <taxon>Eukaryota</taxon>
        <taxon>Fungi</taxon>
        <taxon>Dikarya</taxon>
        <taxon>Ascomycota</taxon>
        <taxon>Pezizomycotina</taxon>
        <taxon>Dothideomycetes</taxon>
        <taxon>Dothideomycetidae</taxon>
        <taxon>Cladosporiales</taxon>
        <taxon>Cladosporiaceae</taxon>
        <taxon>Cladosporium</taxon>
    </lineage>
</organism>
<protein>
    <recommendedName>
        <fullName evidence="4">Glycosyltransferase family 31 protein</fullName>
    </recommendedName>
</protein>
<keyword evidence="1" id="KW-1133">Transmembrane helix</keyword>
<evidence type="ECO:0000256" key="1">
    <source>
        <dbReference type="SAM" id="Phobius"/>
    </source>
</evidence>
<proteinExistence type="predicted"/>
<reference evidence="2 3" key="1">
    <citation type="journal article" date="2020" name="Microbiol. Resour. Announc.">
        <title>Draft Genome Sequence of a Cladosporium Species Isolated from the Mesophotic Ascidian Didemnum maculosum.</title>
        <authorList>
            <person name="Gioti A."/>
            <person name="Siaperas R."/>
            <person name="Nikolaivits E."/>
            <person name="Le Goff G."/>
            <person name="Ouazzani J."/>
            <person name="Kotoulas G."/>
            <person name="Topakas E."/>
        </authorList>
    </citation>
    <scope>NUCLEOTIDE SEQUENCE [LARGE SCALE GENOMIC DNA]</scope>
    <source>
        <strain evidence="2 3">TM138-S3</strain>
    </source>
</reference>
<keyword evidence="1" id="KW-0472">Membrane</keyword>
<dbReference type="Proteomes" id="UP000803884">
    <property type="component" value="Unassembled WGS sequence"/>
</dbReference>
<feature type="transmembrane region" description="Helical" evidence="1">
    <location>
        <begin position="12"/>
        <end position="32"/>
    </location>
</feature>
<dbReference type="AlphaFoldDB" id="A0AB34KN66"/>
<evidence type="ECO:0008006" key="4">
    <source>
        <dbReference type="Google" id="ProtNLM"/>
    </source>
</evidence>
<evidence type="ECO:0000313" key="3">
    <source>
        <dbReference type="Proteomes" id="UP000803884"/>
    </source>
</evidence>
<dbReference type="InterPro" id="IPR006740">
    <property type="entry name" value="DUF604"/>
</dbReference>
<gene>
    <name evidence="2" type="ORF">WHR41_06478</name>
</gene>
<accession>A0AB34KN66</accession>
<comment type="caution">
    <text evidence="2">The sequence shown here is derived from an EMBL/GenBank/DDBJ whole genome shotgun (WGS) entry which is preliminary data.</text>
</comment>
<keyword evidence="1" id="KW-0812">Transmembrane</keyword>
<evidence type="ECO:0000313" key="2">
    <source>
        <dbReference type="EMBL" id="KAL1585171.1"/>
    </source>
</evidence>
<dbReference type="Pfam" id="PF04646">
    <property type="entry name" value="DUF604"/>
    <property type="match status" value="1"/>
</dbReference>
<dbReference type="PANTHER" id="PTHR10811">
    <property type="entry name" value="FRINGE-RELATED"/>
    <property type="match status" value="1"/>
</dbReference>
<dbReference type="GeneID" id="96007921"/>
<dbReference type="RefSeq" id="XP_069228277.1">
    <property type="nucleotide sequence ID" value="XM_069375083.1"/>
</dbReference>
<keyword evidence="3" id="KW-1185">Reference proteome</keyword>
<name>A0AB34KN66_9PEZI</name>
<sequence>MQSADFDLDMRLLSASAIALCAISLSIVWRVISSHRNNAFKEDIAVDDNWIIQRLNLPETFEFHRYRMKVREQEDMRRKGVVLMQKYLDVSTPLATINKSEGNVTLPPSSEQMSAHVPSFRHLNTEETQFLVLGLATKFDDIIPVLNDMRRWLSRTRTRLLILVTDKTCFVREREAVDKVYARAAELEIRVELFPYTVPEETDFTREWGFVDRLFSEAVNEPKAKWVGIIEEETFFVSLPQLMDTLTQFDHTKPLYLGQLSESWSRVTHEGMKACGGAGVFVSVPLLAAALGELDMCNAFEKGLNHVRWRDCIYNITDPRVRLTQVEGLNQLDFRGDLSGWYEAGHEKLLSLHHWKSRHSHPVPAAHMVTDIAGPDSFLERYIWPADRVILTNGYSIVKYPMGVPDIRTPELTMVEDGSTEKAPDWKEFHHSLGSTRPALEIGVEKVSWKFVNAWKDRKGNVRQFYVRYGAGDGEKASVIEIDWVA</sequence>